<dbReference type="KEGG" id="dak:DaAHT2_1072"/>
<dbReference type="PANTHER" id="PTHR35792">
    <property type="entry name" value="GENERAL STRESS PROTEIN"/>
    <property type="match status" value="1"/>
</dbReference>
<evidence type="ECO:0008006" key="4">
    <source>
        <dbReference type="Google" id="ProtNLM"/>
    </source>
</evidence>
<dbReference type="RefSeq" id="WP_013163299.1">
    <property type="nucleotide sequence ID" value="NC_014216.1"/>
</dbReference>
<dbReference type="InterPro" id="IPR024623">
    <property type="entry name" value="YtxH"/>
</dbReference>
<keyword evidence="1" id="KW-1133">Transmembrane helix</keyword>
<dbReference type="AlphaFoldDB" id="D6Z2J5"/>
<proteinExistence type="predicted"/>
<dbReference type="Proteomes" id="UP000001508">
    <property type="component" value="Chromosome"/>
</dbReference>
<evidence type="ECO:0000313" key="2">
    <source>
        <dbReference type="EMBL" id="ADH85770.1"/>
    </source>
</evidence>
<dbReference type="InterPro" id="IPR052928">
    <property type="entry name" value="Desiccation-related_membrane"/>
</dbReference>
<dbReference type="STRING" id="589865.DaAHT2_1072"/>
<dbReference type="PANTHER" id="PTHR35792:SF2">
    <property type="entry name" value="GENERAL STRESS PROTEIN"/>
    <property type="match status" value="1"/>
</dbReference>
<keyword evidence="1" id="KW-0472">Membrane</keyword>
<name>D6Z2J5_DESAT</name>
<reference evidence="3" key="1">
    <citation type="submission" date="2010-02" db="EMBL/GenBank/DDBJ databases">
        <title>Complete sequence of Desulfurivibrio alkaliphilus AHT2.</title>
        <authorList>
            <consortium name="US DOE Joint Genome Institute"/>
            <person name="Pitluck S."/>
            <person name="Chertkov O."/>
            <person name="Detter J.C."/>
            <person name="Han C."/>
            <person name="Tapia R."/>
            <person name="Larimer F."/>
            <person name="Land M."/>
            <person name="Hauser L."/>
            <person name="Kyrpides N."/>
            <person name="Mikhailova N."/>
            <person name="Sorokin D.Y."/>
            <person name="Muyzer G."/>
            <person name="Woyke T."/>
        </authorList>
    </citation>
    <scope>NUCLEOTIDE SEQUENCE [LARGE SCALE GENOMIC DNA]</scope>
    <source>
        <strain evidence="3">DSM 19089 / UNIQEM U267 / AHT2</strain>
    </source>
</reference>
<organism evidence="2 3">
    <name type="scientific">Desulfurivibrio alkaliphilus (strain DSM 19089 / UNIQEM U267 / AHT2)</name>
    <dbReference type="NCBI Taxonomy" id="589865"/>
    <lineage>
        <taxon>Bacteria</taxon>
        <taxon>Pseudomonadati</taxon>
        <taxon>Thermodesulfobacteriota</taxon>
        <taxon>Desulfobulbia</taxon>
        <taxon>Desulfobulbales</taxon>
        <taxon>Desulfobulbaceae</taxon>
        <taxon>Desulfurivibrio</taxon>
    </lineage>
</organism>
<dbReference type="InParanoid" id="D6Z2J5"/>
<evidence type="ECO:0000256" key="1">
    <source>
        <dbReference type="SAM" id="Phobius"/>
    </source>
</evidence>
<dbReference type="Pfam" id="PF12732">
    <property type="entry name" value="YtxH"/>
    <property type="match status" value="1"/>
</dbReference>
<keyword evidence="1" id="KW-0812">Transmembrane</keyword>
<sequence length="130" mass="14220">MSHHQENCSAGLTVISFLAGAVTGAAVALLLAPQSGRETREKLAGYSEELREKCRHFPDEVKEHAGSAVDRGKAMIEQGRELIERGNKLAGQGKDYLDQKRKTLSAAIEAGRQAMAEEKEALDRTLEEKE</sequence>
<accession>D6Z2J5</accession>
<protein>
    <recommendedName>
        <fullName evidence="4">YtxH domain-containing protein</fullName>
    </recommendedName>
</protein>
<evidence type="ECO:0000313" key="3">
    <source>
        <dbReference type="Proteomes" id="UP000001508"/>
    </source>
</evidence>
<dbReference type="OrthoDB" id="9863922at2"/>
<feature type="transmembrane region" description="Helical" evidence="1">
    <location>
        <begin position="12"/>
        <end position="32"/>
    </location>
</feature>
<keyword evidence="3" id="KW-1185">Reference proteome</keyword>
<gene>
    <name evidence="2" type="ordered locus">DaAHT2_1072</name>
</gene>
<dbReference type="eggNOG" id="COG4980">
    <property type="taxonomic scope" value="Bacteria"/>
</dbReference>
<dbReference type="EMBL" id="CP001940">
    <property type="protein sequence ID" value="ADH85770.1"/>
    <property type="molecule type" value="Genomic_DNA"/>
</dbReference>
<dbReference type="HOGENOM" id="CLU_105320_5_1_7"/>